<feature type="compositionally biased region" description="Polar residues" evidence="1">
    <location>
        <begin position="77"/>
        <end position="89"/>
    </location>
</feature>
<feature type="region of interest" description="Disordered" evidence="1">
    <location>
        <begin position="65"/>
        <end position="89"/>
    </location>
</feature>
<accession>A0A2N5TMG8</accession>
<sequence>MTALVAGASRPLLVYGKYACVCHARDSMSTSRQAGLGCCEIRSSRLVLCLDCMVTDWIFTNHSRRVSSEPGKAQVGSGKQQARQGTTAANERLRSVFETERQTFPIESAGHVGLTPLRKPLLECLFQHSNSVGDPS</sequence>
<dbReference type="EMBL" id="PGCJ01000532">
    <property type="protein sequence ID" value="PLW26608.1"/>
    <property type="molecule type" value="Genomic_DNA"/>
</dbReference>
<evidence type="ECO:0000313" key="2">
    <source>
        <dbReference type="EMBL" id="PLW26608.1"/>
    </source>
</evidence>
<dbReference type="AlphaFoldDB" id="A0A2N5TMG8"/>
<reference evidence="2 3" key="1">
    <citation type="submission" date="2017-11" db="EMBL/GenBank/DDBJ databases">
        <title>De novo assembly and phasing of dikaryotic genomes from two isolates of Puccinia coronata f. sp. avenae, the causal agent of oat crown rust.</title>
        <authorList>
            <person name="Miller M.E."/>
            <person name="Zhang Y."/>
            <person name="Omidvar V."/>
            <person name="Sperschneider J."/>
            <person name="Schwessinger B."/>
            <person name="Raley C."/>
            <person name="Palmer J.M."/>
            <person name="Garnica D."/>
            <person name="Upadhyaya N."/>
            <person name="Rathjen J."/>
            <person name="Taylor J.M."/>
            <person name="Park R.F."/>
            <person name="Dodds P.N."/>
            <person name="Hirsch C.D."/>
            <person name="Kianian S.F."/>
            <person name="Figueroa M."/>
        </authorList>
    </citation>
    <scope>NUCLEOTIDE SEQUENCE [LARGE SCALE GENOMIC DNA]</scope>
    <source>
        <strain evidence="2">12NC29</strain>
    </source>
</reference>
<organism evidence="2 3">
    <name type="scientific">Puccinia coronata f. sp. avenae</name>
    <dbReference type="NCBI Taxonomy" id="200324"/>
    <lineage>
        <taxon>Eukaryota</taxon>
        <taxon>Fungi</taxon>
        <taxon>Dikarya</taxon>
        <taxon>Basidiomycota</taxon>
        <taxon>Pucciniomycotina</taxon>
        <taxon>Pucciniomycetes</taxon>
        <taxon>Pucciniales</taxon>
        <taxon>Pucciniaceae</taxon>
        <taxon>Puccinia</taxon>
    </lineage>
</organism>
<gene>
    <name evidence="2" type="ORF">PCANC_25859</name>
</gene>
<evidence type="ECO:0000313" key="3">
    <source>
        <dbReference type="Proteomes" id="UP000235388"/>
    </source>
</evidence>
<name>A0A2N5TMG8_9BASI</name>
<evidence type="ECO:0000256" key="1">
    <source>
        <dbReference type="SAM" id="MobiDB-lite"/>
    </source>
</evidence>
<keyword evidence="3" id="KW-1185">Reference proteome</keyword>
<protein>
    <submittedName>
        <fullName evidence="2">Uncharacterized protein</fullName>
    </submittedName>
</protein>
<dbReference type="Proteomes" id="UP000235388">
    <property type="component" value="Unassembled WGS sequence"/>
</dbReference>
<comment type="caution">
    <text evidence="2">The sequence shown here is derived from an EMBL/GenBank/DDBJ whole genome shotgun (WGS) entry which is preliminary data.</text>
</comment>
<proteinExistence type="predicted"/>